<protein>
    <submittedName>
        <fullName evidence="2">Uncharacterized protein</fullName>
    </submittedName>
</protein>
<feature type="chain" id="PRO_5009614088" evidence="1">
    <location>
        <begin position="20"/>
        <end position="140"/>
    </location>
</feature>
<sequence>MSRLFTAIILLLTISQASAFASRYFCPASEDFKQENNQLVATTNYYNIKHTWVGFDKNPSGFPESPQLFKGATLANCKDGTCDLICVYYSNVEDHTIEASSNHKPNQTKFIINENINAYLKNFQCQFTEHVDCPFIVETE</sequence>
<keyword evidence="1" id="KW-0732">Signal</keyword>
<gene>
    <name evidence="2" type="ORF">KX01_339</name>
</gene>
<keyword evidence="3" id="KW-1185">Reference proteome</keyword>
<accession>A0A1J0KUJ5</accession>
<dbReference type="STRING" id="1542390.KX01_339"/>
<dbReference type="KEGG" id="frc:KX01_339"/>
<name>A0A1J0KUJ5_9GAMM</name>
<dbReference type="OrthoDB" id="5604469at2"/>
<evidence type="ECO:0000313" key="2">
    <source>
        <dbReference type="EMBL" id="APC97318.1"/>
    </source>
</evidence>
<evidence type="ECO:0000256" key="1">
    <source>
        <dbReference type="SAM" id="SignalP"/>
    </source>
</evidence>
<dbReference type="EMBL" id="CP009654">
    <property type="protein sequence ID" value="APC97318.1"/>
    <property type="molecule type" value="Genomic_DNA"/>
</dbReference>
<dbReference type="Proteomes" id="UP000182521">
    <property type="component" value="Chromosome"/>
</dbReference>
<feature type="signal peptide" evidence="1">
    <location>
        <begin position="1"/>
        <end position="19"/>
    </location>
</feature>
<dbReference type="AlphaFoldDB" id="A0A1J0KUJ5"/>
<dbReference type="RefSeq" id="WP_071663348.1">
    <property type="nucleotide sequence ID" value="NZ_CP009654.1"/>
</dbReference>
<evidence type="ECO:0000313" key="3">
    <source>
        <dbReference type="Proteomes" id="UP000182521"/>
    </source>
</evidence>
<proteinExistence type="predicted"/>
<reference evidence="3" key="1">
    <citation type="submission" date="2014-10" db="EMBL/GenBank/DDBJ databases">
        <authorList>
            <person name="Kuske C.R."/>
            <person name="Challacombe J.F."/>
            <person name="Daligault H.E."/>
            <person name="Davenport K.W."/>
            <person name="Johnson S.L."/>
            <person name="Siddaramappa S."/>
            <person name="Petersen J.M."/>
        </authorList>
    </citation>
    <scope>NUCLEOTIDE SEQUENCE [LARGE SCALE GENOMIC DNA]</scope>
    <source>
        <strain evidence="3">CA97-1460</strain>
    </source>
</reference>
<organism evidence="2 3">
    <name type="scientific">Francisella frigiditurris</name>
    <dbReference type="NCBI Taxonomy" id="1542390"/>
    <lineage>
        <taxon>Bacteria</taxon>
        <taxon>Pseudomonadati</taxon>
        <taxon>Pseudomonadota</taxon>
        <taxon>Gammaproteobacteria</taxon>
        <taxon>Thiotrichales</taxon>
        <taxon>Francisellaceae</taxon>
        <taxon>Francisella</taxon>
    </lineage>
</organism>